<dbReference type="OrthoDB" id="630895at2759"/>
<dbReference type="EMBL" id="ML735274">
    <property type="protein sequence ID" value="KAE8388722.1"/>
    <property type="molecule type" value="Genomic_DNA"/>
</dbReference>
<dbReference type="Pfam" id="PF13302">
    <property type="entry name" value="Acetyltransf_3"/>
    <property type="match status" value="1"/>
</dbReference>
<evidence type="ECO:0000313" key="2">
    <source>
        <dbReference type="EMBL" id="KAE8388722.1"/>
    </source>
</evidence>
<dbReference type="GO" id="GO:0016747">
    <property type="term" value="F:acyltransferase activity, transferring groups other than amino-acyl groups"/>
    <property type="evidence" value="ECO:0007669"/>
    <property type="project" value="InterPro"/>
</dbReference>
<dbReference type="InterPro" id="IPR016181">
    <property type="entry name" value="Acyl_CoA_acyltransferase"/>
</dbReference>
<accession>A0A5N7C3S9</accession>
<feature type="domain" description="N-acetyltransferase" evidence="1">
    <location>
        <begin position="28"/>
        <end position="136"/>
    </location>
</feature>
<dbReference type="Proteomes" id="UP000326877">
    <property type="component" value="Unassembled WGS sequence"/>
</dbReference>
<gene>
    <name evidence="2" type="ORF">BDV23DRAFT_185041</name>
</gene>
<organism evidence="2">
    <name type="scientific">Petromyces alliaceus</name>
    <name type="common">Aspergillus alliaceus</name>
    <dbReference type="NCBI Taxonomy" id="209559"/>
    <lineage>
        <taxon>Eukaryota</taxon>
        <taxon>Fungi</taxon>
        <taxon>Dikarya</taxon>
        <taxon>Ascomycota</taxon>
        <taxon>Pezizomycotina</taxon>
        <taxon>Eurotiomycetes</taxon>
        <taxon>Eurotiomycetidae</taxon>
        <taxon>Eurotiales</taxon>
        <taxon>Aspergillaceae</taxon>
        <taxon>Aspergillus</taxon>
        <taxon>Aspergillus subgen. Circumdati</taxon>
    </lineage>
</organism>
<proteinExistence type="predicted"/>
<sequence length="139" mass="15259">MAGFSPPPSFSITTNRLHISYFQPGNESHSTFLHQAWNTDEFVEAEGKTGLNTPGKAARFHRPKIQVDYNRNKYGQTLVSLKPRPGPSLAESKMIGVVSLMKGDLYTCPNVGYTILSEKNGKRYATKAAIGLVDSARAN</sequence>
<name>A0A5N7C3S9_PETAA</name>
<dbReference type="InterPro" id="IPR000182">
    <property type="entry name" value="GNAT_dom"/>
</dbReference>
<dbReference type="AlphaFoldDB" id="A0A5N7C3S9"/>
<dbReference type="SUPFAM" id="SSF55729">
    <property type="entry name" value="Acyl-CoA N-acyltransferases (Nat)"/>
    <property type="match status" value="1"/>
</dbReference>
<dbReference type="Gene3D" id="3.40.630.30">
    <property type="match status" value="1"/>
</dbReference>
<evidence type="ECO:0000259" key="1">
    <source>
        <dbReference type="Pfam" id="PF13302"/>
    </source>
</evidence>
<reference evidence="2" key="1">
    <citation type="submission" date="2019-04" db="EMBL/GenBank/DDBJ databases">
        <title>Friends and foes A comparative genomics studyof 23 Aspergillus species from section Flavi.</title>
        <authorList>
            <consortium name="DOE Joint Genome Institute"/>
            <person name="Kjaerbolling I."/>
            <person name="Vesth T."/>
            <person name="Frisvad J.C."/>
            <person name="Nybo J.L."/>
            <person name="Theobald S."/>
            <person name="Kildgaard S."/>
            <person name="Isbrandt T."/>
            <person name="Kuo A."/>
            <person name="Sato A."/>
            <person name="Lyhne E.K."/>
            <person name="Kogle M.E."/>
            <person name="Wiebenga A."/>
            <person name="Kun R.S."/>
            <person name="Lubbers R.J."/>
            <person name="Makela M.R."/>
            <person name="Barry K."/>
            <person name="Chovatia M."/>
            <person name="Clum A."/>
            <person name="Daum C."/>
            <person name="Haridas S."/>
            <person name="He G."/>
            <person name="LaButti K."/>
            <person name="Lipzen A."/>
            <person name="Mondo S."/>
            <person name="Riley R."/>
            <person name="Salamov A."/>
            <person name="Simmons B.A."/>
            <person name="Magnuson J.K."/>
            <person name="Henrissat B."/>
            <person name="Mortensen U.H."/>
            <person name="Larsen T.O."/>
            <person name="Devries R.P."/>
            <person name="Grigoriev I.V."/>
            <person name="Machida M."/>
            <person name="Baker S.E."/>
            <person name="Andersen M.R."/>
        </authorList>
    </citation>
    <scope>NUCLEOTIDE SEQUENCE [LARGE SCALE GENOMIC DNA]</scope>
    <source>
        <strain evidence="2">IBT 14317</strain>
    </source>
</reference>
<protein>
    <recommendedName>
        <fullName evidence="1">N-acetyltransferase domain-containing protein</fullName>
    </recommendedName>
</protein>